<dbReference type="SUPFAM" id="SSF81383">
    <property type="entry name" value="F-box domain"/>
    <property type="match status" value="1"/>
</dbReference>
<name>A0ABD2QMA1_9PLAT</name>
<dbReference type="InterPro" id="IPR001810">
    <property type="entry name" value="F-box_dom"/>
</dbReference>
<evidence type="ECO:0000259" key="3">
    <source>
        <dbReference type="Pfam" id="PF00646"/>
    </source>
</evidence>
<keyword evidence="5" id="KW-1185">Reference proteome</keyword>
<evidence type="ECO:0000256" key="2">
    <source>
        <dbReference type="SAM" id="MobiDB-lite"/>
    </source>
</evidence>
<dbReference type="PANTHER" id="PTHR13382">
    <property type="entry name" value="MITOCHONDRIAL ATP SYNTHASE COUPLING FACTOR B"/>
    <property type="match status" value="1"/>
</dbReference>
<dbReference type="EMBL" id="JBJKFK010000096">
    <property type="protein sequence ID" value="KAL3319856.1"/>
    <property type="molecule type" value="Genomic_DNA"/>
</dbReference>
<feature type="compositionally biased region" description="Low complexity" evidence="2">
    <location>
        <begin position="102"/>
        <end position="117"/>
    </location>
</feature>
<dbReference type="InterPro" id="IPR032675">
    <property type="entry name" value="LRR_dom_sf"/>
</dbReference>
<feature type="region of interest" description="Disordered" evidence="2">
    <location>
        <begin position="92"/>
        <end position="117"/>
    </location>
</feature>
<dbReference type="InterPro" id="IPR050648">
    <property type="entry name" value="F-box_LRR-repeat"/>
</dbReference>
<evidence type="ECO:0000313" key="5">
    <source>
        <dbReference type="Proteomes" id="UP001626550"/>
    </source>
</evidence>
<dbReference type="PANTHER" id="PTHR13382:SF69">
    <property type="entry name" value="FI18408P1"/>
    <property type="match status" value="1"/>
</dbReference>
<dbReference type="InterPro" id="IPR006553">
    <property type="entry name" value="Leu-rich_rpt_Cys-con_subtyp"/>
</dbReference>
<sequence length="689" mass="76732">MCVDISNNLKSLKMAKSSGGGDQKKSQKTGLLENSLSQLTEWNSEFLNERKNIPRREYIIPGKNALAKMIQKAAPDSPKMEKKYASSRKILRDLEDVPQVKTNSSSSNSSSSSSTITTTTNHNIYYQAKYQQDDFSLESGSLTHIGARSNKFYTNTGSYQLSPIQSRSLRIGSGNNATMRPFLTPKPVRIPYSPSLSHRVTALNQKANESKQTSCQNSATNSPILPYRGITVAAIKQRLFNQGLRIDMGSGSPNNKRSTKYRDYFRRLNRSSAQVSQHTLFMQANILKAIFSFLSGKDLLKCARVCQMWNQKLAQWRYFDRVKAHIDFRRVQQQLADGLHSNEEALIIPILNMTRNRHINAIQMSNMSDKYCASLLAALNTFTDTMQHTSSEEDLSSMSMASPQADPMNNQIPASSSTSSAASRESDDSSSGIGSSLSAGTGTLPTTTAACYEGSLSTRSSASTTETIRPLIMPKNGSSINLQQKENVLASQMMENDCKVSQFRELCVVNCAISDRSLERLVNSFPDLRLLEIRGCNDLSEMALWTILQPGIRSLTVEDCINFSDDSFTAICQLLPELRNLRLQSYHLSDASMSLFSQKQREELRSLCLTQCMDLTNQGIVNMAQTLKNLRYLSLSGCSKLTDDGLDVLCETLKSMLYLDLSWCPKITDSGLECVACDLYQLKVLILDR</sequence>
<dbReference type="Gene3D" id="3.80.10.10">
    <property type="entry name" value="Ribonuclease Inhibitor"/>
    <property type="match status" value="1"/>
</dbReference>
<comment type="caution">
    <text evidence="4">The sequence shown here is derived from an EMBL/GenBank/DDBJ whole genome shotgun (WGS) entry which is preliminary data.</text>
</comment>
<evidence type="ECO:0000313" key="4">
    <source>
        <dbReference type="EMBL" id="KAL3319856.1"/>
    </source>
</evidence>
<dbReference type="AlphaFoldDB" id="A0ABD2QMA1"/>
<gene>
    <name evidence="4" type="primary">FBXL16_1</name>
    <name evidence="4" type="ORF">Ciccas_001470</name>
</gene>
<proteinExistence type="predicted"/>
<organism evidence="4 5">
    <name type="scientific">Cichlidogyrus casuarinus</name>
    <dbReference type="NCBI Taxonomy" id="1844966"/>
    <lineage>
        <taxon>Eukaryota</taxon>
        <taxon>Metazoa</taxon>
        <taxon>Spiralia</taxon>
        <taxon>Lophotrochozoa</taxon>
        <taxon>Platyhelminthes</taxon>
        <taxon>Monogenea</taxon>
        <taxon>Monopisthocotylea</taxon>
        <taxon>Dactylogyridea</taxon>
        <taxon>Ancyrocephalidae</taxon>
        <taxon>Cichlidogyrus</taxon>
    </lineage>
</organism>
<accession>A0ABD2QMA1</accession>
<feature type="region of interest" description="Disordered" evidence="2">
    <location>
        <begin position="388"/>
        <end position="441"/>
    </location>
</feature>
<dbReference type="SMART" id="SM00367">
    <property type="entry name" value="LRR_CC"/>
    <property type="match status" value="5"/>
</dbReference>
<dbReference type="Pfam" id="PF00646">
    <property type="entry name" value="F-box"/>
    <property type="match status" value="1"/>
</dbReference>
<dbReference type="Gene3D" id="1.20.1280.50">
    <property type="match status" value="1"/>
</dbReference>
<evidence type="ECO:0000256" key="1">
    <source>
        <dbReference type="ARBA" id="ARBA00022786"/>
    </source>
</evidence>
<reference evidence="4 5" key="1">
    <citation type="submission" date="2024-11" db="EMBL/GenBank/DDBJ databases">
        <title>Adaptive evolution of stress response genes in parasites aligns with host niche diversity.</title>
        <authorList>
            <person name="Hahn C."/>
            <person name="Resl P."/>
        </authorList>
    </citation>
    <scope>NUCLEOTIDE SEQUENCE [LARGE SCALE GENOMIC DNA]</scope>
    <source>
        <strain evidence="4">EGGRZ-B1_66</strain>
        <tissue evidence="4">Body</tissue>
    </source>
</reference>
<feature type="compositionally biased region" description="Polar residues" evidence="2">
    <location>
        <begin position="396"/>
        <end position="411"/>
    </location>
</feature>
<feature type="compositionally biased region" description="Low complexity" evidence="2">
    <location>
        <begin position="412"/>
        <end position="441"/>
    </location>
</feature>
<dbReference type="Pfam" id="PF13516">
    <property type="entry name" value="LRR_6"/>
    <property type="match status" value="2"/>
</dbReference>
<feature type="domain" description="F-box" evidence="3">
    <location>
        <begin position="286"/>
        <end position="311"/>
    </location>
</feature>
<dbReference type="InterPro" id="IPR001611">
    <property type="entry name" value="Leu-rich_rpt"/>
</dbReference>
<keyword evidence="1" id="KW-0833">Ubl conjugation pathway</keyword>
<dbReference type="SUPFAM" id="SSF52047">
    <property type="entry name" value="RNI-like"/>
    <property type="match status" value="1"/>
</dbReference>
<protein>
    <submittedName>
        <fullName evidence="4">F-box/LRR-repeat protein 16</fullName>
    </submittedName>
</protein>
<dbReference type="Proteomes" id="UP001626550">
    <property type="component" value="Unassembled WGS sequence"/>
</dbReference>
<dbReference type="InterPro" id="IPR036047">
    <property type="entry name" value="F-box-like_dom_sf"/>
</dbReference>